<accession>A0A5M8P4G0</accession>
<sequence>MKEPKLIREIMADMAMNPSDQTGRILRKCPYIQIELLKQKRISLDDLTDEEIDKLVEYSFLEDWIDAQDVMQALHISSRTLQTLRSNGTLPYSRIGNKIYYLKQDITKILSDNYTLNKIRNYGK</sequence>
<reference evidence="3 4" key="1">
    <citation type="submission" date="2019-03" db="EMBL/GenBank/DDBJ databases">
        <title>Single cell metagenomics reveals metabolic interactions within the superorganism composed of flagellate Streblomastix strix and complex community of Bacteroidetes bacteria on its surface.</title>
        <authorList>
            <person name="Treitli S.C."/>
            <person name="Kolisko M."/>
            <person name="Husnik F."/>
            <person name="Keeling P."/>
            <person name="Hampl V."/>
        </authorList>
    </citation>
    <scope>NUCLEOTIDE SEQUENCE [LARGE SCALE GENOMIC DNA]</scope>
    <source>
        <strain evidence="3">St1</strain>
    </source>
</reference>
<dbReference type="Pfam" id="PF12728">
    <property type="entry name" value="HTH_17"/>
    <property type="match status" value="1"/>
</dbReference>
<dbReference type="PANTHER" id="PTHR34585">
    <property type="match status" value="1"/>
</dbReference>
<dbReference type="AlphaFoldDB" id="A0A5M8P4G0"/>
<dbReference type="InterPro" id="IPR009061">
    <property type="entry name" value="DNA-bd_dom_put_sf"/>
</dbReference>
<dbReference type="Proteomes" id="UP000324575">
    <property type="component" value="Unassembled WGS sequence"/>
</dbReference>
<name>A0A5M8P4G0_9BACT</name>
<protein>
    <recommendedName>
        <fullName evidence="1">Helix-turn-helix domain-containing protein</fullName>
    </recommendedName>
</protein>
<evidence type="ECO:0000313" key="2">
    <source>
        <dbReference type="EMBL" id="KAA6303268.1"/>
    </source>
</evidence>
<dbReference type="PANTHER" id="PTHR34585:SF22">
    <property type="entry name" value="HELIX-TURN-HELIX DOMAIN-CONTAINING PROTEIN"/>
    <property type="match status" value="1"/>
</dbReference>
<dbReference type="EMBL" id="SNRX01000002">
    <property type="protein sequence ID" value="KAA6303379.1"/>
    <property type="molecule type" value="Genomic_DNA"/>
</dbReference>
<evidence type="ECO:0000259" key="1">
    <source>
        <dbReference type="Pfam" id="PF12728"/>
    </source>
</evidence>
<comment type="caution">
    <text evidence="3">The sequence shown here is derived from an EMBL/GenBank/DDBJ whole genome shotgun (WGS) entry which is preliminary data.</text>
</comment>
<dbReference type="SUPFAM" id="SSF46955">
    <property type="entry name" value="Putative DNA-binding domain"/>
    <property type="match status" value="1"/>
</dbReference>
<feature type="domain" description="Helix-turn-helix" evidence="1">
    <location>
        <begin position="64"/>
        <end position="108"/>
    </location>
</feature>
<dbReference type="EMBL" id="SNRX01000002">
    <property type="protein sequence ID" value="KAA6303268.1"/>
    <property type="molecule type" value="Genomic_DNA"/>
</dbReference>
<organism evidence="3 4">
    <name type="scientific">Candidatus Ordinivivax streblomastigis</name>
    <dbReference type="NCBI Taxonomy" id="2540710"/>
    <lineage>
        <taxon>Bacteria</taxon>
        <taxon>Pseudomonadati</taxon>
        <taxon>Bacteroidota</taxon>
        <taxon>Bacteroidia</taxon>
        <taxon>Bacteroidales</taxon>
        <taxon>Candidatus Ordinivivax</taxon>
    </lineage>
</organism>
<gene>
    <name evidence="2" type="ORF">EZS26_000428</name>
    <name evidence="3" type="ORF">EZS26_000539</name>
</gene>
<proteinExistence type="predicted"/>
<dbReference type="InterPro" id="IPR041657">
    <property type="entry name" value="HTH_17"/>
</dbReference>
<evidence type="ECO:0000313" key="3">
    <source>
        <dbReference type="EMBL" id="KAA6303379.1"/>
    </source>
</evidence>
<evidence type="ECO:0000313" key="4">
    <source>
        <dbReference type="Proteomes" id="UP000324575"/>
    </source>
</evidence>